<protein>
    <submittedName>
        <fullName evidence="5">Site-specific integrase</fullName>
    </submittedName>
</protein>
<dbReference type="Pfam" id="PF02899">
    <property type="entry name" value="Phage_int_SAM_1"/>
    <property type="match status" value="1"/>
</dbReference>
<feature type="domain" description="Core-binding (CB)" evidence="4">
    <location>
        <begin position="55"/>
        <end position="161"/>
    </location>
</feature>
<evidence type="ECO:0000313" key="5">
    <source>
        <dbReference type="EMBL" id="MFC5066135.1"/>
    </source>
</evidence>
<sequence length="161" mass="16786">MTGRFPLRSASAQGDEPCPDDAVGPPVEGGSDPAGSSRTATTRDLPDGDDEGLPTALAAAVTDFVRHLRYERGLSEHTVRAYTSDVTAALRHLVGRAATRRPTTGGPRTTGGRGTTLDDLDLAALRSWLASGGVEEPGRAGRTGEAGRRPARRTTVARRAA</sequence>
<dbReference type="SUPFAM" id="SSF47823">
    <property type="entry name" value="lambda integrase-like, N-terminal domain"/>
    <property type="match status" value="1"/>
</dbReference>
<keyword evidence="6" id="KW-1185">Reference proteome</keyword>
<feature type="region of interest" description="Disordered" evidence="3">
    <location>
        <begin position="1"/>
        <end position="54"/>
    </location>
</feature>
<name>A0ABV9YTF3_9PSEU</name>
<dbReference type="Gene3D" id="1.10.150.130">
    <property type="match status" value="1"/>
</dbReference>
<evidence type="ECO:0000256" key="3">
    <source>
        <dbReference type="SAM" id="MobiDB-lite"/>
    </source>
</evidence>
<dbReference type="Proteomes" id="UP001595947">
    <property type="component" value="Unassembled WGS sequence"/>
</dbReference>
<dbReference type="PROSITE" id="PS51900">
    <property type="entry name" value="CB"/>
    <property type="match status" value="1"/>
</dbReference>
<feature type="compositionally biased region" description="Basic residues" evidence="3">
    <location>
        <begin position="149"/>
        <end position="161"/>
    </location>
</feature>
<evidence type="ECO:0000313" key="6">
    <source>
        <dbReference type="Proteomes" id="UP001595947"/>
    </source>
</evidence>
<feature type="non-terminal residue" evidence="5">
    <location>
        <position position="161"/>
    </location>
</feature>
<reference evidence="6" key="1">
    <citation type="journal article" date="2019" name="Int. J. Syst. Evol. Microbiol.">
        <title>The Global Catalogue of Microorganisms (GCM) 10K type strain sequencing project: providing services to taxonomists for standard genome sequencing and annotation.</title>
        <authorList>
            <consortium name="The Broad Institute Genomics Platform"/>
            <consortium name="The Broad Institute Genome Sequencing Center for Infectious Disease"/>
            <person name="Wu L."/>
            <person name="Ma J."/>
        </authorList>
    </citation>
    <scope>NUCLEOTIDE SEQUENCE [LARGE SCALE GENOMIC DNA]</scope>
    <source>
        <strain evidence="6">CGMCC 4.7093</strain>
    </source>
</reference>
<feature type="region of interest" description="Disordered" evidence="3">
    <location>
        <begin position="133"/>
        <end position="161"/>
    </location>
</feature>
<keyword evidence="1 2" id="KW-0238">DNA-binding</keyword>
<dbReference type="InterPro" id="IPR010998">
    <property type="entry name" value="Integrase_recombinase_N"/>
</dbReference>
<feature type="region of interest" description="Disordered" evidence="3">
    <location>
        <begin position="94"/>
        <end position="116"/>
    </location>
</feature>
<dbReference type="EMBL" id="JBHSIV010000059">
    <property type="protein sequence ID" value="MFC5066135.1"/>
    <property type="molecule type" value="Genomic_DNA"/>
</dbReference>
<dbReference type="InterPro" id="IPR004107">
    <property type="entry name" value="Integrase_SAM-like_N"/>
</dbReference>
<accession>A0ABV9YTF3</accession>
<dbReference type="RefSeq" id="WP_378039451.1">
    <property type="nucleotide sequence ID" value="NZ_JBHSIV010000059.1"/>
</dbReference>
<evidence type="ECO:0000256" key="2">
    <source>
        <dbReference type="PROSITE-ProRule" id="PRU01248"/>
    </source>
</evidence>
<evidence type="ECO:0000259" key="4">
    <source>
        <dbReference type="PROSITE" id="PS51900"/>
    </source>
</evidence>
<evidence type="ECO:0000256" key="1">
    <source>
        <dbReference type="ARBA" id="ARBA00023125"/>
    </source>
</evidence>
<feature type="compositionally biased region" description="Low complexity" evidence="3">
    <location>
        <begin position="95"/>
        <end position="107"/>
    </location>
</feature>
<gene>
    <name evidence="5" type="ORF">ACFPBZ_28275</name>
</gene>
<organism evidence="5 6">
    <name type="scientific">Actinomycetospora atypica</name>
    <dbReference type="NCBI Taxonomy" id="1290095"/>
    <lineage>
        <taxon>Bacteria</taxon>
        <taxon>Bacillati</taxon>
        <taxon>Actinomycetota</taxon>
        <taxon>Actinomycetes</taxon>
        <taxon>Pseudonocardiales</taxon>
        <taxon>Pseudonocardiaceae</taxon>
        <taxon>Actinomycetospora</taxon>
    </lineage>
</organism>
<dbReference type="InterPro" id="IPR044068">
    <property type="entry name" value="CB"/>
</dbReference>
<proteinExistence type="predicted"/>
<comment type="caution">
    <text evidence="5">The sequence shown here is derived from an EMBL/GenBank/DDBJ whole genome shotgun (WGS) entry which is preliminary data.</text>
</comment>